<dbReference type="Pfam" id="PF00753">
    <property type="entry name" value="Lactamase_B"/>
    <property type="match status" value="1"/>
</dbReference>
<dbReference type="GO" id="GO:0016787">
    <property type="term" value="F:hydrolase activity"/>
    <property type="evidence" value="ECO:0007669"/>
    <property type="project" value="UniProtKB-KW"/>
</dbReference>
<dbReference type="AlphaFoldDB" id="A0A917AWJ9"/>
<evidence type="ECO:0000256" key="1">
    <source>
        <dbReference type="ARBA" id="ARBA00007749"/>
    </source>
</evidence>
<evidence type="ECO:0000259" key="5">
    <source>
        <dbReference type="SMART" id="SM00849"/>
    </source>
</evidence>
<dbReference type="InterPro" id="IPR036866">
    <property type="entry name" value="RibonucZ/Hydroxyglut_hydro"/>
</dbReference>
<keyword evidence="3" id="KW-0378">Hydrolase</keyword>
<dbReference type="CDD" id="cd07728">
    <property type="entry name" value="YtnP-like_MBL-fold"/>
    <property type="match status" value="1"/>
</dbReference>
<feature type="domain" description="Metallo-beta-lactamase" evidence="5">
    <location>
        <begin position="50"/>
        <end position="257"/>
    </location>
</feature>
<dbReference type="Proteomes" id="UP000605259">
    <property type="component" value="Unassembled WGS sequence"/>
</dbReference>
<sequence length="280" mass="32474">MEKLNIGEVTVTWLDGGNTALDGGAMFGVVPKLLWTKKYPCNELNQIHMRNDPLLIQTRNRNILIDAGMGKARLNDKQKRNFGVQKEANIDESLQILGLKREDIHCVCMTHLHFDHVSGLTRNENGILISMYPNATIYTSHIEWDEMRNPNIRSRNTYWRENWEHIQEQVCTFTDKLDLDEGIKMIHTGGHSDGHSIILIESNGEKMLHLGDIMPTHAHQNPLWVMAYDDYPMTSIYEKEEWIDYGVKENAWFTFYHDAYYRAVKWNGEGELVDVLKVAK</sequence>
<gene>
    <name evidence="6" type="ORF">GCM10007140_29030</name>
</gene>
<dbReference type="InterPro" id="IPR051013">
    <property type="entry name" value="MBL_superfamily_lactonases"/>
</dbReference>
<dbReference type="SUPFAM" id="SSF56281">
    <property type="entry name" value="Metallo-hydrolase/oxidoreductase"/>
    <property type="match status" value="1"/>
</dbReference>
<dbReference type="RefSeq" id="WP_188389190.1">
    <property type="nucleotide sequence ID" value="NZ_BMFK01000002.1"/>
</dbReference>
<organism evidence="6 7">
    <name type="scientific">Priestia taiwanensis</name>
    <dbReference type="NCBI Taxonomy" id="1347902"/>
    <lineage>
        <taxon>Bacteria</taxon>
        <taxon>Bacillati</taxon>
        <taxon>Bacillota</taxon>
        <taxon>Bacilli</taxon>
        <taxon>Bacillales</taxon>
        <taxon>Bacillaceae</taxon>
        <taxon>Priestia</taxon>
    </lineage>
</organism>
<keyword evidence="7" id="KW-1185">Reference proteome</keyword>
<evidence type="ECO:0000256" key="2">
    <source>
        <dbReference type="ARBA" id="ARBA00022723"/>
    </source>
</evidence>
<keyword evidence="4" id="KW-0862">Zinc</keyword>
<dbReference type="PANTHER" id="PTHR42978:SF6">
    <property type="entry name" value="QUORUM-QUENCHING LACTONASE YTNP-RELATED"/>
    <property type="match status" value="1"/>
</dbReference>
<dbReference type="EMBL" id="BMFK01000002">
    <property type="protein sequence ID" value="GGE77570.1"/>
    <property type="molecule type" value="Genomic_DNA"/>
</dbReference>
<dbReference type="SMART" id="SM00849">
    <property type="entry name" value="Lactamase_B"/>
    <property type="match status" value="1"/>
</dbReference>
<accession>A0A917AWJ9</accession>
<evidence type="ECO:0000256" key="4">
    <source>
        <dbReference type="ARBA" id="ARBA00022833"/>
    </source>
</evidence>
<dbReference type="GO" id="GO:0046872">
    <property type="term" value="F:metal ion binding"/>
    <property type="evidence" value="ECO:0007669"/>
    <property type="project" value="UniProtKB-KW"/>
</dbReference>
<comment type="similarity">
    <text evidence="1">Belongs to the metallo-beta-lactamase superfamily.</text>
</comment>
<dbReference type="Gene3D" id="3.60.15.10">
    <property type="entry name" value="Ribonuclease Z/Hydroxyacylglutathione hydrolase-like"/>
    <property type="match status" value="1"/>
</dbReference>
<reference evidence="6" key="2">
    <citation type="submission" date="2020-09" db="EMBL/GenBank/DDBJ databases">
        <authorList>
            <person name="Sun Q."/>
            <person name="Zhou Y."/>
        </authorList>
    </citation>
    <scope>NUCLEOTIDE SEQUENCE</scope>
    <source>
        <strain evidence="6">CGMCC 1.12698</strain>
    </source>
</reference>
<dbReference type="PANTHER" id="PTHR42978">
    <property type="entry name" value="QUORUM-QUENCHING LACTONASE YTNP-RELATED-RELATED"/>
    <property type="match status" value="1"/>
</dbReference>
<reference evidence="6" key="1">
    <citation type="journal article" date="2014" name="Int. J. Syst. Evol. Microbiol.">
        <title>Complete genome sequence of Corynebacterium casei LMG S-19264T (=DSM 44701T), isolated from a smear-ripened cheese.</title>
        <authorList>
            <consortium name="US DOE Joint Genome Institute (JGI-PGF)"/>
            <person name="Walter F."/>
            <person name="Albersmeier A."/>
            <person name="Kalinowski J."/>
            <person name="Ruckert C."/>
        </authorList>
    </citation>
    <scope>NUCLEOTIDE SEQUENCE</scope>
    <source>
        <strain evidence="6">CGMCC 1.12698</strain>
    </source>
</reference>
<keyword evidence="2" id="KW-0479">Metal-binding</keyword>
<dbReference type="InterPro" id="IPR001279">
    <property type="entry name" value="Metallo-B-lactamas"/>
</dbReference>
<evidence type="ECO:0000313" key="6">
    <source>
        <dbReference type="EMBL" id="GGE77570.1"/>
    </source>
</evidence>
<name>A0A917AWJ9_9BACI</name>
<evidence type="ECO:0000313" key="7">
    <source>
        <dbReference type="Proteomes" id="UP000605259"/>
    </source>
</evidence>
<proteinExistence type="inferred from homology"/>
<comment type="caution">
    <text evidence="6">The sequence shown here is derived from an EMBL/GenBank/DDBJ whole genome shotgun (WGS) entry which is preliminary data.</text>
</comment>
<evidence type="ECO:0000256" key="3">
    <source>
        <dbReference type="ARBA" id="ARBA00022801"/>
    </source>
</evidence>
<protein>
    <submittedName>
        <fullName evidence="6">MBL fold metallo-hydrolase</fullName>
    </submittedName>
</protein>